<sequence length="422" mass="44956">MSQVTRCPSCGTRFKVVADQLRISQGWVRCGMCQNVFDASEDLQTVPDELLQSATDQAGQPSQPAEKADAPFLGVNSLNDIRTSGQFDSKVAAQSFVEPADAPAVDAESEPEVQALPEPQGDAASAEAQSADSVDSADDAPSFVDQAKPLLAEPAHEVAVAEPVESIEPSSGQEAADAVDEAMESVAAEPKVEQAHADTESADSPAADDDVEVVSEHALLSTDVDDVRREVNAAQPLDDEEATDEKPQALDEPGFVRQARRQAFWQSTGMRVALVLGSVLAAGGIAAQYAWQQRDVLAAEHPALAPVLAKACQTMGCELQARREIADVVISGSGFKQLADANQYQWSLTLENRSDAPVATPMAELTLTDAQDKPLLRRVVDLKPLGAPPQLQPRQEWSVNVPVVVQELSAPIAGYRALVFYP</sequence>
<evidence type="ECO:0000256" key="1">
    <source>
        <dbReference type="SAM" id="MobiDB-lite"/>
    </source>
</evidence>
<name>A0A373FP51_COMTE</name>
<dbReference type="AlphaFoldDB" id="A0A373FP51"/>
<reference evidence="3 4" key="1">
    <citation type="submission" date="2018-08" db="EMBL/GenBank/DDBJ databases">
        <title>Comamonas testosteroni strain SWCO2.</title>
        <authorList>
            <person name="Jiang N."/>
            <person name="Zhang X.Z."/>
        </authorList>
    </citation>
    <scope>NUCLEOTIDE SEQUENCE [LARGE SCALE GENOMIC DNA]</scope>
    <source>
        <strain evidence="3 4">SWCO2</strain>
    </source>
</reference>
<keyword evidence="4" id="KW-1185">Reference proteome</keyword>
<dbReference type="OrthoDB" id="5294582at2"/>
<dbReference type="InterPro" id="IPR021834">
    <property type="entry name" value="DUF3426"/>
</dbReference>
<protein>
    <submittedName>
        <fullName evidence="3">DUF3426 domain-containing protein</fullName>
    </submittedName>
</protein>
<evidence type="ECO:0000313" key="3">
    <source>
        <dbReference type="EMBL" id="RGE45941.1"/>
    </source>
</evidence>
<organism evidence="3 4">
    <name type="scientific">Comamonas testosteroni</name>
    <name type="common">Pseudomonas testosteroni</name>
    <dbReference type="NCBI Taxonomy" id="285"/>
    <lineage>
        <taxon>Bacteria</taxon>
        <taxon>Pseudomonadati</taxon>
        <taxon>Pseudomonadota</taxon>
        <taxon>Betaproteobacteria</taxon>
        <taxon>Burkholderiales</taxon>
        <taxon>Comamonadaceae</taxon>
        <taxon>Comamonas</taxon>
    </lineage>
</organism>
<accession>A0A373FP51</accession>
<evidence type="ECO:0000313" key="4">
    <source>
        <dbReference type="Proteomes" id="UP000261948"/>
    </source>
</evidence>
<feature type="compositionally biased region" description="Low complexity" evidence="1">
    <location>
        <begin position="122"/>
        <end position="142"/>
    </location>
</feature>
<feature type="compositionally biased region" description="Basic and acidic residues" evidence="1">
    <location>
        <begin position="190"/>
        <end position="199"/>
    </location>
</feature>
<evidence type="ECO:0000259" key="2">
    <source>
        <dbReference type="Pfam" id="PF13719"/>
    </source>
</evidence>
<gene>
    <name evidence="3" type="ORF">DZC30_06610</name>
</gene>
<dbReference type="Pfam" id="PF13719">
    <property type="entry name" value="Zn_ribbon_5"/>
    <property type="match status" value="1"/>
</dbReference>
<dbReference type="InterPro" id="IPR011723">
    <property type="entry name" value="Znf/thioredoxin_put"/>
</dbReference>
<comment type="caution">
    <text evidence="3">The sequence shown here is derived from an EMBL/GenBank/DDBJ whole genome shotgun (WGS) entry which is preliminary data.</text>
</comment>
<dbReference type="Pfam" id="PF11906">
    <property type="entry name" value="DUF3426"/>
    <property type="match status" value="1"/>
</dbReference>
<dbReference type="NCBIfam" id="TIGR02098">
    <property type="entry name" value="MJ0042_CXXC"/>
    <property type="match status" value="1"/>
</dbReference>
<feature type="region of interest" description="Disordered" evidence="1">
    <location>
        <begin position="100"/>
        <end position="210"/>
    </location>
</feature>
<dbReference type="EMBL" id="QURR01000006">
    <property type="protein sequence ID" value="RGE45941.1"/>
    <property type="molecule type" value="Genomic_DNA"/>
</dbReference>
<feature type="domain" description="Zinc finger/thioredoxin putative" evidence="2">
    <location>
        <begin position="5"/>
        <end position="39"/>
    </location>
</feature>
<feature type="region of interest" description="Disordered" evidence="1">
    <location>
        <begin position="234"/>
        <end position="253"/>
    </location>
</feature>
<dbReference type="Proteomes" id="UP000261948">
    <property type="component" value="Unassembled WGS sequence"/>
</dbReference>
<proteinExistence type="predicted"/>